<feature type="region of interest" description="Disordered" evidence="1">
    <location>
        <begin position="168"/>
        <end position="201"/>
    </location>
</feature>
<name>A0A0F9TYS8_9ZZZZ</name>
<dbReference type="EMBL" id="LAZR01000151">
    <property type="protein sequence ID" value="KKN86155.1"/>
    <property type="molecule type" value="Genomic_DNA"/>
</dbReference>
<comment type="caution">
    <text evidence="2">The sequence shown here is derived from an EMBL/GenBank/DDBJ whole genome shotgun (WGS) entry which is preliminary data.</text>
</comment>
<evidence type="ECO:0000256" key="1">
    <source>
        <dbReference type="SAM" id="MobiDB-lite"/>
    </source>
</evidence>
<proteinExistence type="predicted"/>
<gene>
    <name evidence="2" type="ORF">LCGC14_0271920</name>
</gene>
<protein>
    <recommendedName>
        <fullName evidence="3">Hemerythrin-like domain-containing protein</fullName>
    </recommendedName>
</protein>
<evidence type="ECO:0008006" key="3">
    <source>
        <dbReference type="Google" id="ProtNLM"/>
    </source>
</evidence>
<reference evidence="2" key="1">
    <citation type="journal article" date="2015" name="Nature">
        <title>Complex archaea that bridge the gap between prokaryotes and eukaryotes.</title>
        <authorList>
            <person name="Spang A."/>
            <person name="Saw J.H."/>
            <person name="Jorgensen S.L."/>
            <person name="Zaremba-Niedzwiedzka K."/>
            <person name="Martijn J."/>
            <person name="Lind A.E."/>
            <person name="van Eijk R."/>
            <person name="Schleper C."/>
            <person name="Guy L."/>
            <person name="Ettema T.J."/>
        </authorList>
    </citation>
    <scope>NUCLEOTIDE SEQUENCE</scope>
</reference>
<sequence length="201" mass="20442">MHASFTVSAVASVFAATASAAPLETPYLLSAAHADFLTQLEEVAGTPGQVGGAARNAVNLLGTHIEAEERAVLPSLGLLGAVTEGKAVAGSLPALASLQAELPLLIDGQVEAIGALAELYAAGDAGDAGGWPEVSRLAERIIWHEMSDAEFLYPAAILIGSTARAAEVDASESQSDPGPLYGRDPIPMMGLGNPHPLDAPQ</sequence>
<dbReference type="AlphaFoldDB" id="A0A0F9TYS8"/>
<evidence type="ECO:0000313" key="2">
    <source>
        <dbReference type="EMBL" id="KKN86155.1"/>
    </source>
</evidence>
<accession>A0A0F9TYS8</accession>
<organism evidence="2">
    <name type="scientific">marine sediment metagenome</name>
    <dbReference type="NCBI Taxonomy" id="412755"/>
    <lineage>
        <taxon>unclassified sequences</taxon>
        <taxon>metagenomes</taxon>
        <taxon>ecological metagenomes</taxon>
    </lineage>
</organism>